<evidence type="ECO:0000313" key="2">
    <source>
        <dbReference type="EMBL" id="MFC4313814.1"/>
    </source>
</evidence>
<evidence type="ECO:0000313" key="3">
    <source>
        <dbReference type="Proteomes" id="UP001595904"/>
    </source>
</evidence>
<keyword evidence="3" id="KW-1185">Reference proteome</keyword>
<name>A0ABV8T515_9GAMM</name>
<feature type="compositionally biased region" description="Basic residues" evidence="1">
    <location>
        <begin position="17"/>
        <end position="27"/>
    </location>
</feature>
<feature type="compositionally biased region" description="Low complexity" evidence="1">
    <location>
        <begin position="1"/>
        <end position="16"/>
    </location>
</feature>
<gene>
    <name evidence="2" type="ORF">ACFPN2_32370</name>
</gene>
<protein>
    <submittedName>
        <fullName evidence="2">Uncharacterized protein</fullName>
    </submittedName>
</protein>
<accession>A0ABV8T515</accession>
<evidence type="ECO:0000256" key="1">
    <source>
        <dbReference type="SAM" id="MobiDB-lite"/>
    </source>
</evidence>
<comment type="caution">
    <text evidence="2">The sequence shown here is derived from an EMBL/GenBank/DDBJ whole genome shotgun (WGS) entry which is preliminary data.</text>
</comment>
<dbReference type="Proteomes" id="UP001595904">
    <property type="component" value="Unassembled WGS sequence"/>
</dbReference>
<dbReference type="RefSeq" id="WP_380604471.1">
    <property type="nucleotide sequence ID" value="NZ_JBHSDU010000015.1"/>
</dbReference>
<dbReference type="EMBL" id="JBHSDU010000015">
    <property type="protein sequence ID" value="MFC4313814.1"/>
    <property type="molecule type" value="Genomic_DNA"/>
</dbReference>
<organism evidence="2 3">
    <name type="scientific">Steroidobacter flavus</name>
    <dbReference type="NCBI Taxonomy" id="1842136"/>
    <lineage>
        <taxon>Bacteria</taxon>
        <taxon>Pseudomonadati</taxon>
        <taxon>Pseudomonadota</taxon>
        <taxon>Gammaproteobacteria</taxon>
        <taxon>Steroidobacterales</taxon>
        <taxon>Steroidobacteraceae</taxon>
        <taxon>Steroidobacter</taxon>
    </lineage>
</organism>
<feature type="region of interest" description="Disordered" evidence="1">
    <location>
        <begin position="1"/>
        <end position="68"/>
    </location>
</feature>
<proteinExistence type="predicted"/>
<reference evidence="3" key="1">
    <citation type="journal article" date="2019" name="Int. J. Syst. Evol. Microbiol.">
        <title>The Global Catalogue of Microorganisms (GCM) 10K type strain sequencing project: providing services to taxonomists for standard genome sequencing and annotation.</title>
        <authorList>
            <consortium name="The Broad Institute Genomics Platform"/>
            <consortium name="The Broad Institute Genome Sequencing Center for Infectious Disease"/>
            <person name="Wu L."/>
            <person name="Ma J."/>
        </authorList>
    </citation>
    <scope>NUCLEOTIDE SEQUENCE [LARGE SCALE GENOMIC DNA]</scope>
    <source>
        <strain evidence="3">CGMCC 1.10759</strain>
    </source>
</reference>
<feature type="compositionally biased region" description="Basic and acidic residues" evidence="1">
    <location>
        <begin position="35"/>
        <end position="44"/>
    </location>
</feature>
<sequence>MSTKTTTAKKSTTAKGAAHKPKAKTAKAKPSWAETMKKALEKRQSTGGYPQQPKPRDSTVQPVRKNAF</sequence>